<feature type="transmembrane region" description="Helical" evidence="1">
    <location>
        <begin position="1102"/>
        <end position="1126"/>
    </location>
</feature>
<feature type="transmembrane region" description="Helical" evidence="1">
    <location>
        <begin position="862"/>
        <end position="879"/>
    </location>
</feature>
<sequence length="1346" mass="156466">MKAENLYKNLSLVFKGENTFILSSRTQKVIMVIKSFQIISQQINFLWAPQMDMKYWDSTSKFWFMISLASIDNLAAELSFLFWLLMLVMCLISAAVIMIAGIIIAENRERKIPTWVKKTLKIILFLVCDCYFIPCSNILFLLSKYSYSNTPYAYISEYLSYPNISYLDLGLPGKVVSVLFLAFLLILGLSKEIFTLETRYSLANIDLSAKSQAELGIQIKIISFIICGLWVYNQTDSYSILLAFLVASYGFLSIKTIFVQTYYSNYMNFMDNLVFFESFAVGLFFVVGFFIKNAYTVVILTVFLQPGIFGLSYSSIFYRKKLLKSPKNEVFGVSFELASRKWYGNQNKAKKMIKYFNLNYQTYHNKMTLVLLANYCADVLNNTLVASIKICQVDFQGINLSSNFQVYLLQEKLKLFNIQTSESLKLCAFLKKYKQAIFEEKSFCLLYEKMLKNLSKNEIDLISLRQHITYFNYSLKQVIRNYETIIEKFPNSRIINKVFASFLGEIANRPDLASAYINKIKLNTIKKRENEVSMDFFSDPNAYVMIISGGKKQIGKILYGSPNICKYLDVHEDEITDHWLYEFIPKVYAGMHKKSLEVFVRESLTQIVLKSVKLVLCSLKGFLVESFVYAECVGFDSEVDFVIVVEPVNNNKDEIALIDNNSCILQHSAKFPLALGISTYKIDNTFLSNYIPKREYSLLNKNNLLLFSKSPLKNRNSKILLVRESIQVFSTTINIVKIVLDNSEKLKKIKELIPSLCESDLNSITEGTTSTFRIKQKCLAEENFFESICNRSLTEKNRRYTRSSNYSVSVISNNKLMRDIDRDFKIVKLFFWLTVIGMVLFNLVTSVYIYNQAKSLAKLDSFTHVADIYTSFAFLGFYMRSADTNLYYKKPFSILIENITEINTFLKLSHEQLNADRSKWLMCPSSKIMTSNIIPIWIYSETPEKSSTNLMDLIDNTITHSSLIYKQLSNNLTEQYTENLYFLLFNTFRASLSTLKNTFDDMIDCVDKQNKDIWIFSLQLLAICSIIYGVFLIGLNISLIFFKKKEVVLWEFLSTQIQDNYSVLSAAVKNRLINFHKDFQEKQPKESEIIKKRVKFRRSWRYFIAILGLVLLSLGYITAYINWFFYKNIELLQFRMNVFEIMVNRRVKLAQSVFYAEEIFMETYNYDFGHRFFNYTLMPNASIGLAHINEEMKEISKVTLTETFRENLPKEIFDIMYKEYNSSFPILKKGIWNAFSVFRRNTLYLTGNKKNISYEFLDKYINEAFAILGSFVNIIPITDKAVLEDINNNIMVCVIFSVIWSILEVTYGVFVYKKLFEHDKNAIRSVMTMLKLIPSDLITLKSTLNR</sequence>
<evidence type="ECO:0000313" key="3">
    <source>
        <dbReference type="EMBL" id="OMJ86719.1"/>
    </source>
</evidence>
<evidence type="ECO:0000259" key="2">
    <source>
        <dbReference type="Pfam" id="PF25474"/>
    </source>
</evidence>
<dbReference type="OrthoDB" id="312072at2759"/>
<keyword evidence="4" id="KW-1185">Reference proteome</keyword>
<gene>
    <name evidence="3" type="ORF">SteCoe_11729</name>
</gene>
<protein>
    <recommendedName>
        <fullName evidence="2">TmcB/TmcC TPR repeats domain-containing protein</fullName>
    </recommendedName>
</protein>
<evidence type="ECO:0000313" key="4">
    <source>
        <dbReference type="Proteomes" id="UP000187209"/>
    </source>
</evidence>
<dbReference type="Proteomes" id="UP000187209">
    <property type="component" value="Unassembled WGS sequence"/>
</dbReference>
<feature type="transmembrane region" description="Helical" evidence="1">
    <location>
        <begin position="175"/>
        <end position="194"/>
    </location>
</feature>
<dbReference type="InterPro" id="IPR057352">
    <property type="entry name" value="TPR_TmcB/C"/>
</dbReference>
<keyword evidence="1" id="KW-0812">Transmembrane</keyword>
<feature type="transmembrane region" description="Helical" evidence="1">
    <location>
        <begin position="1018"/>
        <end position="1042"/>
    </location>
</feature>
<feature type="transmembrane region" description="Helical" evidence="1">
    <location>
        <begin position="215"/>
        <end position="232"/>
    </location>
</feature>
<keyword evidence="1" id="KW-1133">Transmembrane helix</keyword>
<accession>A0A1R2CCI7</accession>
<reference evidence="3 4" key="1">
    <citation type="submission" date="2016-11" db="EMBL/GenBank/DDBJ databases">
        <title>The macronuclear genome of Stentor coeruleus: a giant cell with tiny introns.</title>
        <authorList>
            <person name="Slabodnick M."/>
            <person name="Ruby J.G."/>
            <person name="Reiff S.B."/>
            <person name="Swart E.C."/>
            <person name="Gosai S."/>
            <person name="Prabakaran S."/>
            <person name="Witkowska E."/>
            <person name="Larue G.E."/>
            <person name="Fisher S."/>
            <person name="Freeman R.M."/>
            <person name="Gunawardena J."/>
            <person name="Chu W."/>
            <person name="Stover N.A."/>
            <person name="Gregory B.D."/>
            <person name="Nowacki M."/>
            <person name="Derisi J."/>
            <person name="Roy S.W."/>
            <person name="Marshall W.F."/>
            <person name="Sood P."/>
        </authorList>
    </citation>
    <scope>NUCLEOTIDE SEQUENCE [LARGE SCALE GENOMIC DNA]</scope>
    <source>
        <strain evidence="3">WM001</strain>
    </source>
</reference>
<feature type="transmembrane region" description="Helical" evidence="1">
    <location>
        <begin position="270"/>
        <end position="291"/>
    </location>
</feature>
<proteinExistence type="predicted"/>
<name>A0A1R2CCI7_9CILI</name>
<dbReference type="EMBL" id="MPUH01000197">
    <property type="protein sequence ID" value="OMJ86719.1"/>
    <property type="molecule type" value="Genomic_DNA"/>
</dbReference>
<feature type="transmembrane region" description="Helical" evidence="1">
    <location>
        <begin position="238"/>
        <end position="258"/>
    </location>
</feature>
<feature type="transmembrane region" description="Helical" evidence="1">
    <location>
        <begin position="1289"/>
        <end position="1312"/>
    </location>
</feature>
<feature type="transmembrane region" description="Helical" evidence="1">
    <location>
        <begin position="80"/>
        <end position="103"/>
    </location>
</feature>
<dbReference type="Pfam" id="PF25474">
    <property type="entry name" value="TPR_TmcB"/>
    <property type="match status" value="1"/>
</dbReference>
<feature type="transmembrane region" description="Helical" evidence="1">
    <location>
        <begin position="826"/>
        <end position="850"/>
    </location>
</feature>
<feature type="domain" description="TmcB/TmcC TPR repeats" evidence="2">
    <location>
        <begin position="421"/>
        <end position="519"/>
    </location>
</feature>
<comment type="caution">
    <text evidence="3">The sequence shown here is derived from an EMBL/GenBank/DDBJ whole genome shotgun (WGS) entry which is preliminary data.</text>
</comment>
<feature type="transmembrane region" description="Helical" evidence="1">
    <location>
        <begin position="123"/>
        <end position="142"/>
    </location>
</feature>
<keyword evidence="1" id="KW-0472">Membrane</keyword>
<organism evidence="3 4">
    <name type="scientific">Stentor coeruleus</name>
    <dbReference type="NCBI Taxonomy" id="5963"/>
    <lineage>
        <taxon>Eukaryota</taxon>
        <taxon>Sar</taxon>
        <taxon>Alveolata</taxon>
        <taxon>Ciliophora</taxon>
        <taxon>Postciliodesmatophora</taxon>
        <taxon>Heterotrichea</taxon>
        <taxon>Heterotrichida</taxon>
        <taxon>Stentoridae</taxon>
        <taxon>Stentor</taxon>
    </lineage>
</organism>
<evidence type="ECO:0000256" key="1">
    <source>
        <dbReference type="SAM" id="Phobius"/>
    </source>
</evidence>
<feature type="transmembrane region" description="Helical" evidence="1">
    <location>
        <begin position="297"/>
        <end position="318"/>
    </location>
</feature>